<comment type="caution">
    <text evidence="1">The sequence shown here is derived from an EMBL/GenBank/DDBJ whole genome shotgun (WGS) entry which is preliminary data.</text>
</comment>
<dbReference type="GeneID" id="94346460"/>
<evidence type="ECO:0000313" key="2">
    <source>
        <dbReference type="Proteomes" id="UP000294530"/>
    </source>
</evidence>
<dbReference type="AlphaFoldDB" id="A0A976IGS8"/>
<sequence>MKRPLYDVNDPLAELYVCAVRESRLVRDGYLRAMTAQSAVLSKSGCVATLFSKHHRALSPIPMC</sequence>
<evidence type="ECO:0000313" key="1">
    <source>
        <dbReference type="EMBL" id="TDH71114.1"/>
    </source>
</evidence>
<gene>
    <name evidence="1" type="ORF">CCR75_002692</name>
</gene>
<dbReference type="Proteomes" id="UP000294530">
    <property type="component" value="Unassembled WGS sequence"/>
</dbReference>
<accession>A0A976IGS8</accession>
<proteinExistence type="predicted"/>
<dbReference type="EMBL" id="SHOA02000004">
    <property type="protein sequence ID" value="TDH71114.1"/>
    <property type="molecule type" value="Genomic_DNA"/>
</dbReference>
<dbReference type="KEGG" id="blac:94346460"/>
<organism evidence="1 2">
    <name type="scientific">Bremia lactucae</name>
    <name type="common">Lettuce downy mildew</name>
    <dbReference type="NCBI Taxonomy" id="4779"/>
    <lineage>
        <taxon>Eukaryota</taxon>
        <taxon>Sar</taxon>
        <taxon>Stramenopiles</taxon>
        <taxon>Oomycota</taxon>
        <taxon>Peronosporomycetes</taxon>
        <taxon>Peronosporales</taxon>
        <taxon>Peronosporaceae</taxon>
        <taxon>Bremia</taxon>
    </lineage>
</organism>
<keyword evidence="2" id="KW-1185">Reference proteome</keyword>
<dbReference type="RefSeq" id="XP_067820613.1">
    <property type="nucleotide sequence ID" value="XM_067960789.1"/>
</dbReference>
<name>A0A976IGS8_BRELC</name>
<reference evidence="1 2" key="1">
    <citation type="journal article" date="2021" name="Genome Biol.">
        <title>AFLAP: assembly-free linkage analysis pipeline using k-mers from genome sequencing data.</title>
        <authorList>
            <person name="Fletcher K."/>
            <person name="Zhang L."/>
            <person name="Gil J."/>
            <person name="Han R."/>
            <person name="Cavanaugh K."/>
            <person name="Michelmore R."/>
        </authorList>
    </citation>
    <scope>NUCLEOTIDE SEQUENCE [LARGE SCALE GENOMIC DNA]</scope>
    <source>
        <strain evidence="1 2">SF5</strain>
    </source>
</reference>
<protein>
    <submittedName>
        <fullName evidence="1">Uncharacterized protein</fullName>
    </submittedName>
</protein>